<dbReference type="Proteomes" id="UP000626109">
    <property type="component" value="Unassembled WGS sequence"/>
</dbReference>
<proteinExistence type="predicted"/>
<dbReference type="EMBL" id="CAJNNW010036448">
    <property type="protein sequence ID" value="CAE8734380.1"/>
    <property type="molecule type" value="Genomic_DNA"/>
</dbReference>
<dbReference type="AlphaFoldDB" id="A0A813LVX2"/>
<name>A0A813LVX2_POLGL</name>
<feature type="region of interest" description="Disordered" evidence="1">
    <location>
        <begin position="1"/>
        <end position="21"/>
    </location>
</feature>
<gene>
    <name evidence="2" type="ORF">PGLA2088_LOCUS47270</name>
</gene>
<comment type="caution">
    <text evidence="2">The sequence shown here is derived from an EMBL/GenBank/DDBJ whole genome shotgun (WGS) entry which is preliminary data.</text>
</comment>
<evidence type="ECO:0000256" key="1">
    <source>
        <dbReference type="SAM" id="MobiDB-lite"/>
    </source>
</evidence>
<evidence type="ECO:0000313" key="3">
    <source>
        <dbReference type="Proteomes" id="UP000626109"/>
    </source>
</evidence>
<evidence type="ECO:0000313" key="2">
    <source>
        <dbReference type="EMBL" id="CAE8734380.1"/>
    </source>
</evidence>
<accession>A0A813LVX2</accession>
<organism evidence="2 3">
    <name type="scientific">Polarella glacialis</name>
    <name type="common">Dinoflagellate</name>
    <dbReference type="NCBI Taxonomy" id="89957"/>
    <lineage>
        <taxon>Eukaryota</taxon>
        <taxon>Sar</taxon>
        <taxon>Alveolata</taxon>
        <taxon>Dinophyceae</taxon>
        <taxon>Suessiales</taxon>
        <taxon>Suessiaceae</taxon>
        <taxon>Polarella</taxon>
    </lineage>
</organism>
<protein>
    <submittedName>
        <fullName evidence="2">Uncharacterized protein</fullName>
    </submittedName>
</protein>
<sequence>MGSAHPSPWGPGHGPNPHDYMHGLASAIGSLQLVLSKGNEDVVRQLERTNRKEDACGGDRHTLAGITREDELLKFALCGCDTQPIALCPGETGKDWIRSMRTAVLERRSDLITVDCPVKIDFYVALAVSLCSWGIPEDGESPKVYLDAKDFPALGADELQRWRAPPVSDSVLRASGRDPLTIETWAECCGRLAYFFGLVYGRHHEHSIVECMAALRRKHKSDSRTWSFLVVQRIFSNLLCRYLTEWRQIVRNVVFDLEDPEGHFQKVIYARMQRNVHQALWANAYELGNPKPGARIGGDAAYPQGPKVSPQIMRLATKHTDVGKSGFFFTLRMVSLFFTGMVTSSMVTFSTGSL</sequence>
<reference evidence="2" key="1">
    <citation type="submission" date="2021-02" db="EMBL/GenBank/DDBJ databases">
        <authorList>
            <person name="Dougan E. K."/>
            <person name="Rhodes N."/>
            <person name="Thang M."/>
            <person name="Chan C."/>
        </authorList>
    </citation>
    <scope>NUCLEOTIDE SEQUENCE</scope>
</reference>